<dbReference type="Proteomes" id="UP001210925">
    <property type="component" value="Unassembled WGS sequence"/>
</dbReference>
<organism evidence="3 4">
    <name type="scientific">Boothiomyces macroporosus</name>
    <dbReference type="NCBI Taxonomy" id="261099"/>
    <lineage>
        <taxon>Eukaryota</taxon>
        <taxon>Fungi</taxon>
        <taxon>Fungi incertae sedis</taxon>
        <taxon>Chytridiomycota</taxon>
        <taxon>Chytridiomycota incertae sedis</taxon>
        <taxon>Chytridiomycetes</taxon>
        <taxon>Rhizophydiales</taxon>
        <taxon>Terramycetaceae</taxon>
        <taxon>Boothiomyces</taxon>
    </lineage>
</organism>
<dbReference type="InterPro" id="IPR036291">
    <property type="entry name" value="NAD(P)-bd_dom_sf"/>
</dbReference>
<reference evidence="3" key="1">
    <citation type="submission" date="2020-05" db="EMBL/GenBank/DDBJ databases">
        <title>Phylogenomic resolution of chytrid fungi.</title>
        <authorList>
            <person name="Stajich J.E."/>
            <person name="Amses K."/>
            <person name="Simmons R."/>
            <person name="Seto K."/>
            <person name="Myers J."/>
            <person name="Bonds A."/>
            <person name="Quandt C.A."/>
            <person name="Barry K."/>
            <person name="Liu P."/>
            <person name="Grigoriev I."/>
            <person name="Longcore J.E."/>
            <person name="James T.Y."/>
        </authorList>
    </citation>
    <scope>NUCLEOTIDE SEQUENCE</scope>
    <source>
        <strain evidence="3">PLAUS21</strain>
    </source>
</reference>
<gene>
    <name evidence="3" type="ORF">HK103_004289</name>
</gene>
<dbReference type="Pfam" id="PF00106">
    <property type="entry name" value="adh_short"/>
    <property type="match status" value="1"/>
</dbReference>
<dbReference type="InterPro" id="IPR002347">
    <property type="entry name" value="SDR_fam"/>
</dbReference>
<dbReference type="PANTHER" id="PTHR43157:SF31">
    <property type="entry name" value="PHOSPHATIDYLINOSITOL-GLYCAN BIOSYNTHESIS CLASS F PROTEIN"/>
    <property type="match status" value="1"/>
</dbReference>
<protein>
    <recommendedName>
        <fullName evidence="5">NAD(P)-binding protein</fullName>
    </recommendedName>
</protein>
<evidence type="ECO:0000313" key="3">
    <source>
        <dbReference type="EMBL" id="KAJ3257821.1"/>
    </source>
</evidence>
<dbReference type="GO" id="GO:0016491">
    <property type="term" value="F:oxidoreductase activity"/>
    <property type="evidence" value="ECO:0007669"/>
    <property type="project" value="UniProtKB-KW"/>
</dbReference>
<evidence type="ECO:0008006" key="5">
    <source>
        <dbReference type="Google" id="ProtNLM"/>
    </source>
</evidence>
<evidence type="ECO:0000313" key="4">
    <source>
        <dbReference type="Proteomes" id="UP001210925"/>
    </source>
</evidence>
<sequence>MDFWKSITPFPEKKYSVEQIPNLKGKIAIVTGGNTGVGFATCTELARKGAKVYLAARSDERANAAIAKIKQEIPDADIVHLKLDLQDLKQVKSAADTFKSKEAKLDILINNAGIMACPFALSKDGIETQFATNHVGHYLLTRELISTLLKTPNPRVVNLSSLAHLHAPEHGIEFDKINDENALNTWARYGQSKLANILFTRGLNKRFGDKGLLANSVHPGWVNTELDRGIQQSAGIFYTITYPANWLTQKLIALTPLQGALTSLYCATSPEIEEKKIRDKYFIPIANEQESSPLSRDEALSEKLWKFTEDLVNEKLSKK</sequence>
<comment type="similarity">
    <text evidence="2">Belongs to the short-chain dehydrogenases/reductases (SDR) family.</text>
</comment>
<dbReference type="EMBL" id="JADGKB010000034">
    <property type="protein sequence ID" value="KAJ3257821.1"/>
    <property type="molecule type" value="Genomic_DNA"/>
</dbReference>
<dbReference type="SUPFAM" id="SSF51735">
    <property type="entry name" value="NAD(P)-binding Rossmann-fold domains"/>
    <property type="match status" value="1"/>
</dbReference>
<dbReference type="PRINTS" id="PR00080">
    <property type="entry name" value="SDRFAMILY"/>
</dbReference>
<name>A0AAD5UJG7_9FUNG</name>
<keyword evidence="4" id="KW-1185">Reference proteome</keyword>
<evidence type="ECO:0000256" key="1">
    <source>
        <dbReference type="ARBA" id="ARBA00023002"/>
    </source>
</evidence>
<comment type="caution">
    <text evidence="3">The sequence shown here is derived from an EMBL/GenBank/DDBJ whole genome shotgun (WGS) entry which is preliminary data.</text>
</comment>
<accession>A0AAD5UJG7</accession>
<proteinExistence type="inferred from homology"/>
<dbReference type="PANTHER" id="PTHR43157">
    <property type="entry name" value="PHOSPHATIDYLINOSITOL-GLYCAN BIOSYNTHESIS CLASS F PROTEIN-RELATED"/>
    <property type="match status" value="1"/>
</dbReference>
<dbReference type="Gene3D" id="3.40.50.720">
    <property type="entry name" value="NAD(P)-binding Rossmann-like Domain"/>
    <property type="match status" value="1"/>
</dbReference>
<keyword evidence="1" id="KW-0560">Oxidoreductase</keyword>
<dbReference type="AlphaFoldDB" id="A0AAD5UJG7"/>
<dbReference type="CDD" id="cd05327">
    <property type="entry name" value="retinol-DH_like_SDR_c_like"/>
    <property type="match status" value="1"/>
</dbReference>
<evidence type="ECO:0000256" key="2">
    <source>
        <dbReference type="RuleBase" id="RU000363"/>
    </source>
</evidence>
<dbReference type="PRINTS" id="PR00081">
    <property type="entry name" value="GDHRDH"/>
</dbReference>